<gene>
    <name evidence="1" type="ORF">BDN72DRAFT_849368</name>
</gene>
<organism evidence="1 2">
    <name type="scientific">Pluteus cervinus</name>
    <dbReference type="NCBI Taxonomy" id="181527"/>
    <lineage>
        <taxon>Eukaryota</taxon>
        <taxon>Fungi</taxon>
        <taxon>Dikarya</taxon>
        <taxon>Basidiomycota</taxon>
        <taxon>Agaricomycotina</taxon>
        <taxon>Agaricomycetes</taxon>
        <taxon>Agaricomycetidae</taxon>
        <taxon>Agaricales</taxon>
        <taxon>Pluteineae</taxon>
        <taxon>Pluteaceae</taxon>
        <taxon>Pluteus</taxon>
    </lineage>
</organism>
<accession>A0ACD3A8D8</accession>
<reference evidence="1 2" key="1">
    <citation type="journal article" date="2019" name="Nat. Ecol. Evol.">
        <title>Megaphylogeny resolves global patterns of mushroom evolution.</title>
        <authorList>
            <person name="Varga T."/>
            <person name="Krizsan K."/>
            <person name="Foldi C."/>
            <person name="Dima B."/>
            <person name="Sanchez-Garcia M."/>
            <person name="Sanchez-Ramirez S."/>
            <person name="Szollosi G.J."/>
            <person name="Szarkandi J.G."/>
            <person name="Papp V."/>
            <person name="Albert L."/>
            <person name="Andreopoulos W."/>
            <person name="Angelini C."/>
            <person name="Antonin V."/>
            <person name="Barry K.W."/>
            <person name="Bougher N.L."/>
            <person name="Buchanan P."/>
            <person name="Buyck B."/>
            <person name="Bense V."/>
            <person name="Catcheside P."/>
            <person name="Chovatia M."/>
            <person name="Cooper J."/>
            <person name="Damon W."/>
            <person name="Desjardin D."/>
            <person name="Finy P."/>
            <person name="Geml J."/>
            <person name="Haridas S."/>
            <person name="Hughes K."/>
            <person name="Justo A."/>
            <person name="Karasinski D."/>
            <person name="Kautmanova I."/>
            <person name="Kiss B."/>
            <person name="Kocsube S."/>
            <person name="Kotiranta H."/>
            <person name="LaButti K.M."/>
            <person name="Lechner B.E."/>
            <person name="Liimatainen K."/>
            <person name="Lipzen A."/>
            <person name="Lukacs Z."/>
            <person name="Mihaltcheva S."/>
            <person name="Morgado L.N."/>
            <person name="Niskanen T."/>
            <person name="Noordeloos M.E."/>
            <person name="Ohm R.A."/>
            <person name="Ortiz-Santana B."/>
            <person name="Ovrebo C."/>
            <person name="Racz N."/>
            <person name="Riley R."/>
            <person name="Savchenko A."/>
            <person name="Shiryaev A."/>
            <person name="Soop K."/>
            <person name="Spirin V."/>
            <person name="Szebenyi C."/>
            <person name="Tomsovsky M."/>
            <person name="Tulloss R.E."/>
            <person name="Uehling J."/>
            <person name="Grigoriev I.V."/>
            <person name="Vagvolgyi C."/>
            <person name="Papp T."/>
            <person name="Martin F.M."/>
            <person name="Miettinen O."/>
            <person name="Hibbett D.S."/>
            <person name="Nagy L.G."/>
        </authorList>
    </citation>
    <scope>NUCLEOTIDE SEQUENCE [LARGE SCALE GENOMIC DNA]</scope>
    <source>
        <strain evidence="1 2">NL-1719</strain>
    </source>
</reference>
<evidence type="ECO:0000313" key="1">
    <source>
        <dbReference type="EMBL" id="TFK61811.1"/>
    </source>
</evidence>
<proteinExistence type="predicted"/>
<dbReference type="Proteomes" id="UP000308600">
    <property type="component" value="Unassembled WGS sequence"/>
</dbReference>
<keyword evidence="2" id="KW-1185">Reference proteome</keyword>
<sequence length="69" mass="7741">MADQDTRTDDVESRRLGHASATRTENVQSQMQHKSSQIRSLFNILVALGTGIHTAIWILSRSVGWGKYI</sequence>
<evidence type="ECO:0000313" key="2">
    <source>
        <dbReference type="Proteomes" id="UP000308600"/>
    </source>
</evidence>
<name>A0ACD3A8D8_9AGAR</name>
<protein>
    <submittedName>
        <fullName evidence="1">Uncharacterized protein</fullName>
    </submittedName>
</protein>
<dbReference type="EMBL" id="ML208627">
    <property type="protein sequence ID" value="TFK61811.1"/>
    <property type="molecule type" value="Genomic_DNA"/>
</dbReference>